<dbReference type="Pfam" id="PF01880">
    <property type="entry name" value="Desulfoferrodox"/>
    <property type="match status" value="1"/>
</dbReference>
<dbReference type="AlphaFoldDB" id="A0A0E3LEV3"/>
<reference evidence="8 9" key="1">
    <citation type="submission" date="2014-07" db="EMBL/GenBank/DDBJ databases">
        <title>Methanogenic archaea and the global carbon cycle.</title>
        <authorList>
            <person name="Henriksen J.R."/>
            <person name="Luke J."/>
            <person name="Reinhart S."/>
            <person name="Benedict M.N."/>
            <person name="Youngblut N.D."/>
            <person name="Metcalf M.E."/>
            <person name="Whitaker R.J."/>
            <person name="Metcalf W.W."/>
        </authorList>
    </citation>
    <scope>NUCLEOTIDE SEQUENCE [LARGE SCALE GENOMIC DNA]</scope>
    <source>
        <strain evidence="8 9">WWM610</strain>
    </source>
</reference>
<dbReference type="InterPro" id="IPR051233">
    <property type="entry name" value="Desulfoferrodoxin_SOR"/>
</dbReference>
<evidence type="ECO:0000256" key="4">
    <source>
        <dbReference type="ARBA" id="ARBA00022982"/>
    </source>
</evidence>
<keyword evidence="4" id="KW-0249">Electron transport</keyword>
<dbReference type="CDD" id="cd03172">
    <property type="entry name" value="SORL_classII"/>
    <property type="match status" value="1"/>
</dbReference>
<dbReference type="GO" id="GO:0050605">
    <property type="term" value="F:superoxide reductase activity"/>
    <property type="evidence" value="ECO:0007669"/>
    <property type="project" value="UniProtKB-EC"/>
</dbReference>
<feature type="region of interest" description="Disordered" evidence="6">
    <location>
        <begin position="1"/>
        <end position="23"/>
    </location>
</feature>
<dbReference type="HOGENOM" id="CLU_118960_2_0_2"/>
<gene>
    <name evidence="8" type="ORF">MSMAW_0680</name>
</gene>
<evidence type="ECO:0000313" key="9">
    <source>
        <dbReference type="Proteomes" id="UP000033058"/>
    </source>
</evidence>
<dbReference type="GeneID" id="24850307"/>
<dbReference type="PANTHER" id="PTHR36541:SF1">
    <property type="entry name" value="SUPEROXIDE REDUCTASE-RELATED"/>
    <property type="match status" value="1"/>
</dbReference>
<keyword evidence="3" id="KW-0479">Metal-binding</keyword>
<keyword evidence="2" id="KW-0813">Transport</keyword>
<dbReference type="EC" id="1.15.1.2" evidence="8"/>
<evidence type="ECO:0000256" key="3">
    <source>
        <dbReference type="ARBA" id="ARBA00022723"/>
    </source>
</evidence>
<dbReference type="Proteomes" id="UP000033058">
    <property type="component" value="Chromosome"/>
</dbReference>
<evidence type="ECO:0000313" key="8">
    <source>
        <dbReference type="EMBL" id="AKB39671.1"/>
    </source>
</evidence>
<dbReference type="PATRIC" id="fig|1434117.4.peg.840"/>
<dbReference type="Gene3D" id="2.60.40.730">
    <property type="entry name" value="SOR catalytic domain"/>
    <property type="match status" value="1"/>
</dbReference>
<evidence type="ECO:0000256" key="6">
    <source>
        <dbReference type="SAM" id="MobiDB-lite"/>
    </source>
</evidence>
<dbReference type="RefSeq" id="WP_015411237.1">
    <property type="nucleotide sequence ID" value="NZ_CP009509.1"/>
</dbReference>
<protein>
    <submittedName>
        <fullName evidence="8">Superoxide reductase</fullName>
        <ecNumber evidence="8">1.15.1.2</ecNumber>
    </submittedName>
</protein>
<evidence type="ECO:0000256" key="1">
    <source>
        <dbReference type="ARBA" id="ARBA00005941"/>
    </source>
</evidence>
<name>A0A0E3LEV3_METMZ</name>
<dbReference type="SUPFAM" id="SSF49367">
    <property type="entry name" value="Superoxide reductase-like"/>
    <property type="match status" value="1"/>
</dbReference>
<organism evidence="8 9">
    <name type="scientific">Methanosarcina mazei WWM610</name>
    <dbReference type="NCBI Taxonomy" id="1434117"/>
    <lineage>
        <taxon>Archaea</taxon>
        <taxon>Methanobacteriati</taxon>
        <taxon>Methanobacteriota</taxon>
        <taxon>Stenosarchaea group</taxon>
        <taxon>Methanomicrobia</taxon>
        <taxon>Methanosarcinales</taxon>
        <taxon>Methanosarcinaceae</taxon>
        <taxon>Methanosarcina</taxon>
    </lineage>
</organism>
<proteinExistence type="inferred from homology"/>
<feature type="domain" description="Desulfoferrodoxin ferrous iron-binding" evidence="7">
    <location>
        <begin position="20"/>
        <end position="112"/>
    </location>
</feature>
<accession>A0A0E3LEV3</accession>
<dbReference type="NCBIfam" id="TIGR00332">
    <property type="entry name" value="neela_ferrous"/>
    <property type="match status" value="1"/>
</dbReference>
<comment type="similarity">
    <text evidence="1">Belongs to the desulfoferrodoxin family.</text>
</comment>
<dbReference type="EMBL" id="CP009509">
    <property type="protein sequence ID" value="AKB39671.1"/>
    <property type="molecule type" value="Genomic_DNA"/>
</dbReference>
<feature type="compositionally biased region" description="Basic and acidic residues" evidence="6">
    <location>
        <begin position="1"/>
        <end position="12"/>
    </location>
</feature>
<evidence type="ECO:0000259" key="7">
    <source>
        <dbReference type="Pfam" id="PF01880"/>
    </source>
</evidence>
<keyword evidence="5" id="KW-0408">Iron</keyword>
<dbReference type="GO" id="GO:0005506">
    <property type="term" value="F:iron ion binding"/>
    <property type="evidence" value="ECO:0007669"/>
    <property type="project" value="InterPro"/>
</dbReference>
<sequence length="163" mass="18252">MTMIGNEEKINKPADPANLTEGEKKHVPVIEAPEMVIAGRPFEVAVTVGSIPHVMEEKHFIEWVELYLHNKLVGRKELDPSGEKVATVIFEVEADEALIAIKEIETCRVRGVNICGSCGEKSVIANLRAVEKCNVHGIWEEYKKIEIMSGEEREEGKKCVWKA</sequence>
<evidence type="ECO:0000256" key="5">
    <source>
        <dbReference type="ARBA" id="ARBA00023004"/>
    </source>
</evidence>
<keyword evidence="8" id="KW-0560">Oxidoreductase</keyword>
<dbReference type="InterPro" id="IPR036073">
    <property type="entry name" value="Desulfoferrodoxin_Fe-bd_dom_sf"/>
</dbReference>
<dbReference type="PANTHER" id="PTHR36541">
    <property type="entry name" value="SUPEROXIDE REDUCTASE-RELATED"/>
    <property type="match status" value="1"/>
</dbReference>
<evidence type="ECO:0000256" key="2">
    <source>
        <dbReference type="ARBA" id="ARBA00022448"/>
    </source>
</evidence>
<dbReference type="InterPro" id="IPR002742">
    <property type="entry name" value="Desulfoferrodoxin_Fe-bd_dom"/>
</dbReference>